<sequence length="165" mass="17863">MASPSTIPTTTSTTTPTTTTPTTTTPTTTPTTTTPTTTSTTTTSIPATTTPGTRTCHICGDMTIQVPCSSREIGRDLPQTCKTGEDYCMTDIVQDAQGNVDVFKRCVDLATCENKWKIESAGLNYCQHYGEVQNPDAYSCHFCCTQDKCNSMLVPNATTWYTKTN</sequence>
<accession>A0A8B6E9A2</accession>
<dbReference type="OrthoDB" id="6144913at2759"/>
<comment type="caution">
    <text evidence="2">The sequence shown here is derived from an EMBL/GenBank/DDBJ whole genome shotgun (WGS) entry which is preliminary data.</text>
</comment>
<dbReference type="AlphaFoldDB" id="A0A8B6E9A2"/>
<dbReference type="EMBL" id="UYJE01004811">
    <property type="protein sequence ID" value="VDI31637.1"/>
    <property type="molecule type" value="Genomic_DNA"/>
</dbReference>
<evidence type="ECO:0000256" key="1">
    <source>
        <dbReference type="SAM" id="MobiDB-lite"/>
    </source>
</evidence>
<feature type="region of interest" description="Disordered" evidence="1">
    <location>
        <begin position="1"/>
        <end position="49"/>
    </location>
</feature>
<name>A0A8B6E9A2_MYTGA</name>
<organism evidence="2 3">
    <name type="scientific">Mytilus galloprovincialis</name>
    <name type="common">Mediterranean mussel</name>
    <dbReference type="NCBI Taxonomy" id="29158"/>
    <lineage>
        <taxon>Eukaryota</taxon>
        <taxon>Metazoa</taxon>
        <taxon>Spiralia</taxon>
        <taxon>Lophotrochozoa</taxon>
        <taxon>Mollusca</taxon>
        <taxon>Bivalvia</taxon>
        <taxon>Autobranchia</taxon>
        <taxon>Pteriomorphia</taxon>
        <taxon>Mytilida</taxon>
        <taxon>Mytiloidea</taxon>
        <taxon>Mytilidae</taxon>
        <taxon>Mytilinae</taxon>
        <taxon>Mytilus</taxon>
    </lineage>
</organism>
<dbReference type="CDD" id="cd00117">
    <property type="entry name" value="TFP"/>
    <property type="match status" value="1"/>
</dbReference>
<evidence type="ECO:0000313" key="3">
    <source>
        <dbReference type="Proteomes" id="UP000596742"/>
    </source>
</evidence>
<reference evidence="2" key="1">
    <citation type="submission" date="2018-11" db="EMBL/GenBank/DDBJ databases">
        <authorList>
            <person name="Alioto T."/>
            <person name="Alioto T."/>
        </authorList>
    </citation>
    <scope>NUCLEOTIDE SEQUENCE</scope>
</reference>
<protein>
    <submittedName>
        <fullName evidence="2">Uncharacterized protein</fullName>
    </submittedName>
</protein>
<dbReference type="Proteomes" id="UP000596742">
    <property type="component" value="Unassembled WGS sequence"/>
</dbReference>
<keyword evidence="3" id="KW-1185">Reference proteome</keyword>
<proteinExistence type="predicted"/>
<evidence type="ECO:0000313" key="2">
    <source>
        <dbReference type="EMBL" id="VDI31637.1"/>
    </source>
</evidence>
<gene>
    <name evidence="2" type="ORF">MGAL_10B001074</name>
</gene>